<evidence type="ECO:0000256" key="2">
    <source>
        <dbReference type="SAM" id="SignalP"/>
    </source>
</evidence>
<name>A0ABY4VA86_9GAMM</name>
<evidence type="ECO:0000313" key="4">
    <source>
        <dbReference type="EMBL" id="USD21198.1"/>
    </source>
</evidence>
<keyword evidence="1" id="KW-0175">Coiled coil</keyword>
<reference evidence="4" key="1">
    <citation type="submission" date="2022-02" db="EMBL/GenBank/DDBJ databases">
        <title>Coral-associated bacteria.</title>
        <authorList>
            <person name="Tang K."/>
            <person name="Wang X."/>
        </authorList>
    </citation>
    <scope>NUCLEOTIDE SEQUENCE</scope>
    <source>
        <strain evidence="4">SCSIO 43006</strain>
    </source>
</reference>
<dbReference type="EMBL" id="CP092418">
    <property type="protein sequence ID" value="USD21198.1"/>
    <property type="molecule type" value="Genomic_DNA"/>
</dbReference>
<feature type="signal peptide" evidence="2">
    <location>
        <begin position="1"/>
        <end position="22"/>
    </location>
</feature>
<dbReference type="InterPro" id="IPR025433">
    <property type="entry name" value="DUF4168"/>
</dbReference>
<accession>A0ABY4VA86</accession>
<gene>
    <name evidence="4" type="ORF">MJO52_19385</name>
</gene>
<feature type="coiled-coil region" evidence="1">
    <location>
        <begin position="61"/>
        <end position="88"/>
    </location>
</feature>
<evidence type="ECO:0000259" key="3">
    <source>
        <dbReference type="Pfam" id="PF13767"/>
    </source>
</evidence>
<feature type="chain" id="PRO_5046132520" evidence="2">
    <location>
        <begin position="23"/>
        <end position="126"/>
    </location>
</feature>
<keyword evidence="2" id="KW-0732">Signal</keyword>
<proteinExistence type="predicted"/>
<dbReference type="Pfam" id="PF13767">
    <property type="entry name" value="DUF4168"/>
    <property type="match status" value="1"/>
</dbReference>
<organism evidence="4 5">
    <name type="scientific">Microbulbifer variabilis</name>
    <dbReference type="NCBI Taxonomy" id="266805"/>
    <lineage>
        <taxon>Bacteria</taxon>
        <taxon>Pseudomonadati</taxon>
        <taxon>Pseudomonadota</taxon>
        <taxon>Gammaproteobacteria</taxon>
        <taxon>Cellvibrionales</taxon>
        <taxon>Microbulbiferaceae</taxon>
        <taxon>Microbulbifer</taxon>
    </lineage>
</organism>
<evidence type="ECO:0000256" key="1">
    <source>
        <dbReference type="SAM" id="Coils"/>
    </source>
</evidence>
<keyword evidence="5" id="KW-1185">Reference proteome</keyword>
<protein>
    <submittedName>
        <fullName evidence="4">DUF4168 domain-containing protein</fullName>
    </submittedName>
</protein>
<feature type="domain" description="DUF4168" evidence="3">
    <location>
        <begin position="37"/>
        <end position="113"/>
    </location>
</feature>
<dbReference type="Proteomes" id="UP001055658">
    <property type="component" value="Chromosome"/>
</dbReference>
<evidence type="ECO:0000313" key="5">
    <source>
        <dbReference type="Proteomes" id="UP001055658"/>
    </source>
</evidence>
<sequence>MKFPFKYLALFALLLTVPFATAQTATSQAEAPKVSFSEPQLKQFADAYRSIVMLSREYAPKLKAAADIKEAEALNKEAQGKMVAAIEKAGLSKSKYQEIASSIKSNPALLEKVNKILQQGHNQKPQ</sequence>
<dbReference type="RefSeq" id="WP_252083599.1">
    <property type="nucleotide sequence ID" value="NZ_CP092418.1"/>
</dbReference>